<dbReference type="Proteomes" id="UP000794436">
    <property type="component" value="Unassembled WGS sequence"/>
</dbReference>
<keyword evidence="2" id="KW-0436">Ligase</keyword>
<dbReference type="InterPro" id="IPR042099">
    <property type="entry name" value="ANL_N_sf"/>
</dbReference>
<proteinExistence type="inferred from homology"/>
<dbReference type="InterPro" id="IPR000873">
    <property type="entry name" value="AMP-dep_synth/lig_dom"/>
</dbReference>
<evidence type="ECO:0000313" key="6">
    <source>
        <dbReference type="Proteomes" id="UP000794436"/>
    </source>
</evidence>
<dbReference type="CDD" id="cd05911">
    <property type="entry name" value="Firefly_Luc_like"/>
    <property type="match status" value="1"/>
</dbReference>
<dbReference type="PANTHER" id="PTHR24096:SF149">
    <property type="entry name" value="AMP-BINDING DOMAIN-CONTAINING PROTEIN-RELATED"/>
    <property type="match status" value="1"/>
</dbReference>
<dbReference type="Gene3D" id="3.30.300.30">
    <property type="match status" value="1"/>
</dbReference>
<dbReference type="InterPro" id="IPR020845">
    <property type="entry name" value="AMP-binding_CS"/>
</dbReference>
<dbReference type="PROSITE" id="PS00455">
    <property type="entry name" value="AMP_BINDING"/>
    <property type="match status" value="1"/>
</dbReference>
<dbReference type="GO" id="GO:0016405">
    <property type="term" value="F:CoA-ligase activity"/>
    <property type="evidence" value="ECO:0007669"/>
    <property type="project" value="TreeGrafter"/>
</dbReference>
<feature type="domain" description="AMP-binding enzyme C-terminal" evidence="4">
    <location>
        <begin position="457"/>
        <end position="535"/>
    </location>
</feature>
<protein>
    <recommendedName>
        <fullName evidence="7">4-coumarate--CoA ligase</fullName>
    </recommendedName>
</protein>
<feature type="domain" description="AMP-dependent synthetase/ligase" evidence="3">
    <location>
        <begin position="46"/>
        <end position="406"/>
    </location>
</feature>
<dbReference type="SUPFAM" id="SSF56801">
    <property type="entry name" value="Acetyl-CoA synthetase-like"/>
    <property type="match status" value="1"/>
</dbReference>
<comment type="similarity">
    <text evidence="1">Belongs to the ATP-dependent AMP-binding enzyme family.</text>
</comment>
<sequence>MLRLRSFASLLSTRAPRSARALSTIIFKSPHPDIDIPDKTIWELVQDQLEHHGDRNALICGISHDKVTFHELSDTVKRIAAALAQDGVKRGDVVLVHSYNCMEYPMVILALNSLGAVCSTVSPMFGPKELAQQAQIASAKFIITHRAIEDVAKEAADAVGLDKERIYTMGSSSEPKRFKCISEASKRDFETFKFDRVDPNQSVLLPFSSGTTGFPKGVALSARNMVANTLQMAQIEHYGDHFLGMLPFFHMYLMIIMHIGFYQGTANVVLPRFEPETFLGALERYKIEKVHIAPPTALFMAHHPLVDEYDLSGTKYLISAGAPLGKEVETLVKNRVGIDVKQLYGMTELSPAVNYTEDEFRKPGAVGRIVPSTELRIKCTQTDKDLPPNELGELLYRGPQVMLGYLNNEEANRKVLTPDGFLRTGDIGYIDDDGFVHIVDRAKELIKYKGHQVAPAELEDIVNHHPAVADCCCIRGCDENGEEIPKVCVVLKDPKNTKKVTPEDIMEFVAERVAPYKKVREVEFIDAVPKTPTGKMLRRQLQERENQRIHRGQEAAA</sequence>
<evidence type="ECO:0000259" key="4">
    <source>
        <dbReference type="Pfam" id="PF13193"/>
    </source>
</evidence>
<name>A0A8K1C8M4_PYTOL</name>
<dbReference type="OrthoDB" id="16262at2759"/>
<organism evidence="5 6">
    <name type="scientific">Pythium oligandrum</name>
    <name type="common">Mycoparasitic fungus</name>
    <dbReference type="NCBI Taxonomy" id="41045"/>
    <lineage>
        <taxon>Eukaryota</taxon>
        <taxon>Sar</taxon>
        <taxon>Stramenopiles</taxon>
        <taxon>Oomycota</taxon>
        <taxon>Peronosporomycetes</taxon>
        <taxon>Pythiales</taxon>
        <taxon>Pythiaceae</taxon>
        <taxon>Pythium</taxon>
    </lineage>
</organism>
<dbReference type="InterPro" id="IPR025110">
    <property type="entry name" value="AMP-bd_C"/>
</dbReference>
<dbReference type="Gene3D" id="3.40.50.12780">
    <property type="entry name" value="N-terminal domain of ligase-like"/>
    <property type="match status" value="1"/>
</dbReference>
<dbReference type="PANTHER" id="PTHR24096">
    <property type="entry name" value="LONG-CHAIN-FATTY-ACID--COA LIGASE"/>
    <property type="match status" value="1"/>
</dbReference>
<evidence type="ECO:0000256" key="2">
    <source>
        <dbReference type="ARBA" id="ARBA00022598"/>
    </source>
</evidence>
<dbReference type="Pfam" id="PF13193">
    <property type="entry name" value="AMP-binding_C"/>
    <property type="match status" value="1"/>
</dbReference>
<keyword evidence="6" id="KW-1185">Reference proteome</keyword>
<dbReference type="InterPro" id="IPR045851">
    <property type="entry name" value="AMP-bd_C_sf"/>
</dbReference>
<evidence type="ECO:0008006" key="7">
    <source>
        <dbReference type="Google" id="ProtNLM"/>
    </source>
</evidence>
<evidence type="ECO:0000259" key="3">
    <source>
        <dbReference type="Pfam" id="PF00501"/>
    </source>
</evidence>
<accession>A0A8K1C8M4</accession>
<evidence type="ECO:0000313" key="5">
    <source>
        <dbReference type="EMBL" id="TMW58582.1"/>
    </source>
</evidence>
<dbReference type="AlphaFoldDB" id="A0A8K1C8M4"/>
<reference evidence="5" key="1">
    <citation type="submission" date="2019-03" db="EMBL/GenBank/DDBJ databases">
        <title>Long read genome sequence of the mycoparasitic Pythium oligandrum ATCC 38472 isolated from sugarbeet rhizosphere.</title>
        <authorList>
            <person name="Gaulin E."/>
        </authorList>
    </citation>
    <scope>NUCLEOTIDE SEQUENCE</scope>
    <source>
        <strain evidence="5">ATCC 38472_TT</strain>
    </source>
</reference>
<comment type="caution">
    <text evidence="5">The sequence shown here is derived from an EMBL/GenBank/DDBJ whole genome shotgun (WGS) entry which is preliminary data.</text>
</comment>
<dbReference type="Pfam" id="PF00501">
    <property type="entry name" value="AMP-binding"/>
    <property type="match status" value="1"/>
</dbReference>
<dbReference type="EMBL" id="SPLM01000111">
    <property type="protein sequence ID" value="TMW58582.1"/>
    <property type="molecule type" value="Genomic_DNA"/>
</dbReference>
<evidence type="ECO:0000256" key="1">
    <source>
        <dbReference type="ARBA" id="ARBA00006432"/>
    </source>
</evidence>
<gene>
    <name evidence="5" type="ORF">Poli38472_010141</name>
</gene>